<evidence type="ECO:0008006" key="3">
    <source>
        <dbReference type="Google" id="ProtNLM"/>
    </source>
</evidence>
<gene>
    <name evidence="1" type="ORF">HFZ78_23940</name>
</gene>
<dbReference type="Proteomes" id="UP000501868">
    <property type="component" value="Chromosome"/>
</dbReference>
<proteinExistence type="predicted"/>
<dbReference type="EMBL" id="CP051128">
    <property type="protein sequence ID" value="QIZ09371.1"/>
    <property type="molecule type" value="Genomic_DNA"/>
</dbReference>
<evidence type="ECO:0000313" key="1">
    <source>
        <dbReference type="EMBL" id="QIZ09371.1"/>
    </source>
</evidence>
<evidence type="ECO:0000313" key="2">
    <source>
        <dbReference type="Proteomes" id="UP000501868"/>
    </source>
</evidence>
<dbReference type="AlphaFoldDB" id="A0A6H1P7Y2"/>
<name>A0A6H1P7Y2_PRIMG</name>
<sequence>MKQQKTIMKKSLAEQLIDKGHNFIGCEVNRRDKKMLVYKFVKTTELMEDLTRLTTAQ</sequence>
<reference evidence="1 2" key="2">
    <citation type="submission" date="2020-04" db="EMBL/GenBank/DDBJ databases">
        <authorList>
            <person name="Fomenkov A."/>
            <person name="Anton B.P."/>
            <person name="Roberts R.J."/>
        </authorList>
    </citation>
    <scope>NUCLEOTIDE SEQUENCE [LARGE SCALE GENOMIC DNA]</scope>
    <source>
        <strain evidence="1 2">S2</strain>
    </source>
</reference>
<organism evidence="1 2">
    <name type="scientific">Priestia megaterium</name>
    <name type="common">Bacillus megaterium</name>
    <dbReference type="NCBI Taxonomy" id="1404"/>
    <lineage>
        <taxon>Bacteria</taxon>
        <taxon>Bacillati</taxon>
        <taxon>Bacillota</taxon>
        <taxon>Bacilli</taxon>
        <taxon>Bacillales</taxon>
        <taxon>Bacillaceae</taxon>
        <taxon>Priestia</taxon>
    </lineage>
</organism>
<reference evidence="1 2" key="1">
    <citation type="submission" date="2020-04" db="EMBL/GenBank/DDBJ databases">
        <title>Genome-Wide Identification of 5-Methylcytosine Sites in Bacterial Genomes By High-Throughput Sequencing of MspJI Restriction Fragments.</title>
        <authorList>
            <person name="Wu V."/>
        </authorList>
    </citation>
    <scope>NUCLEOTIDE SEQUENCE [LARGE SCALE GENOMIC DNA]</scope>
    <source>
        <strain evidence="1 2">S2</strain>
    </source>
</reference>
<accession>A0A6H1P7Y2</accession>
<protein>
    <recommendedName>
        <fullName evidence="3">DUF5659 domain-containing protein</fullName>
    </recommendedName>
</protein>